<reference evidence="6 7" key="1">
    <citation type="submission" date="2019-07" db="EMBL/GenBank/DDBJ databases">
        <title>Tomitella cavernea sp. nov., an actinomycete isolated from soil.</title>
        <authorList>
            <person name="Cheng J."/>
        </authorList>
    </citation>
    <scope>NUCLEOTIDE SEQUENCE [LARGE SCALE GENOMIC DNA]</scope>
    <source>
        <strain evidence="6 7">HY188</strain>
    </source>
</reference>
<protein>
    <submittedName>
        <fullName evidence="6">Lysoplasmalogenase</fullName>
    </submittedName>
</protein>
<dbReference type="Pfam" id="PF07947">
    <property type="entry name" value="YhhN"/>
    <property type="match status" value="1"/>
</dbReference>
<organism evidence="6 7">
    <name type="scientific">Tomitella fengzijianii</name>
    <dbReference type="NCBI Taxonomy" id="2597660"/>
    <lineage>
        <taxon>Bacteria</taxon>
        <taxon>Bacillati</taxon>
        <taxon>Actinomycetota</taxon>
        <taxon>Actinomycetes</taxon>
        <taxon>Mycobacteriales</taxon>
        <taxon>Tomitella</taxon>
    </lineage>
</organism>
<comment type="similarity">
    <text evidence="2">Belongs to the TMEM86 family.</text>
</comment>
<dbReference type="Proteomes" id="UP000317344">
    <property type="component" value="Chromosome"/>
</dbReference>
<keyword evidence="4" id="KW-1133">Transmembrane helix</keyword>
<evidence type="ECO:0000256" key="4">
    <source>
        <dbReference type="ARBA" id="ARBA00022989"/>
    </source>
</evidence>
<evidence type="ECO:0000313" key="6">
    <source>
        <dbReference type="EMBL" id="QDQ98446.1"/>
    </source>
</evidence>
<dbReference type="RefSeq" id="WP_143909851.1">
    <property type="nucleotide sequence ID" value="NZ_CP041765.1"/>
</dbReference>
<evidence type="ECO:0000256" key="2">
    <source>
        <dbReference type="ARBA" id="ARBA00007375"/>
    </source>
</evidence>
<evidence type="ECO:0000313" key="7">
    <source>
        <dbReference type="Proteomes" id="UP000317344"/>
    </source>
</evidence>
<reference evidence="6 7" key="2">
    <citation type="submission" date="2019-07" db="EMBL/GenBank/DDBJ databases">
        <authorList>
            <person name="Huang Y."/>
        </authorList>
    </citation>
    <scope>NUCLEOTIDE SEQUENCE [LARGE SCALE GENOMIC DNA]</scope>
    <source>
        <strain evidence="6 7">HY188</strain>
    </source>
</reference>
<dbReference type="KEGG" id="toy:FO059_15375"/>
<evidence type="ECO:0000256" key="5">
    <source>
        <dbReference type="ARBA" id="ARBA00023136"/>
    </source>
</evidence>
<dbReference type="GO" id="GO:0016020">
    <property type="term" value="C:membrane"/>
    <property type="evidence" value="ECO:0007669"/>
    <property type="project" value="UniProtKB-SubCell"/>
</dbReference>
<accession>A0A516X5X6</accession>
<keyword evidence="7" id="KW-1185">Reference proteome</keyword>
<evidence type="ECO:0000256" key="3">
    <source>
        <dbReference type="ARBA" id="ARBA00022692"/>
    </source>
</evidence>
<proteinExistence type="inferred from homology"/>
<sequence>MTRGRNGRGARAILGKAGTALGAGGLRPEHGVYLAGALATTALALTGDKRVQYATKTTMGPALAARVLRERRAGAIDGVDTTLLLVGLAGATVGDVFMIDADDDGRLRRGASAFGVMQSAYGQYLRQHGARPRLRTALVNGASAAAGAALLHWRMPQVASTLSGYSLALGTTATLSADPELVPGAPRIAGVVRPAADDTRTWLGAGGLLFTASDAAIVGRRMFLRGEAARRLAEGFVIASYGAAHVMLVEGMLALRRR</sequence>
<dbReference type="AlphaFoldDB" id="A0A516X5X6"/>
<gene>
    <name evidence="6" type="ORF">FO059_15375</name>
</gene>
<dbReference type="OrthoDB" id="4374980at2"/>
<dbReference type="InterPro" id="IPR012506">
    <property type="entry name" value="TMEM86B-like"/>
</dbReference>
<keyword evidence="5" id="KW-0472">Membrane</keyword>
<dbReference type="EMBL" id="CP041765">
    <property type="protein sequence ID" value="QDQ98446.1"/>
    <property type="molecule type" value="Genomic_DNA"/>
</dbReference>
<comment type="subcellular location">
    <subcellularLocation>
        <location evidence="1">Membrane</location>
        <topology evidence="1">Multi-pass membrane protein</topology>
    </subcellularLocation>
</comment>
<name>A0A516X5X6_9ACTN</name>
<keyword evidence="3" id="KW-0812">Transmembrane</keyword>
<evidence type="ECO:0000256" key="1">
    <source>
        <dbReference type="ARBA" id="ARBA00004141"/>
    </source>
</evidence>